<comment type="cofactor">
    <cofactor evidence="1 12">
        <name>Cu(+)</name>
        <dbReference type="ChEBI" id="CHEBI:49552"/>
    </cofactor>
</comment>
<evidence type="ECO:0000256" key="13">
    <source>
        <dbReference type="SAM" id="MobiDB-lite"/>
    </source>
</evidence>
<feature type="binding site" description="type 1 copper site" evidence="12">
    <location>
        <position position="737"/>
    </location>
    <ligand>
        <name>Cu cation</name>
        <dbReference type="ChEBI" id="CHEBI:23378"/>
        <label>1</label>
    </ligand>
</feature>
<keyword evidence="14" id="KW-0472">Membrane</keyword>
<evidence type="ECO:0000256" key="2">
    <source>
        <dbReference type="ARBA" id="ARBA00001973"/>
    </source>
</evidence>
<feature type="transmembrane region" description="Helical" evidence="14">
    <location>
        <begin position="234"/>
        <end position="254"/>
    </location>
</feature>
<feature type="domain" description="EfeO-type cupredoxin-like" evidence="16">
    <location>
        <begin position="483"/>
        <end position="548"/>
    </location>
</feature>
<feature type="binding site" description="type 1 copper site" evidence="12">
    <location>
        <position position="698"/>
    </location>
    <ligand>
        <name>Cu cation</name>
        <dbReference type="ChEBI" id="CHEBI:23378"/>
        <label>1</label>
    </ligand>
</feature>
<dbReference type="CDD" id="cd04208">
    <property type="entry name" value="CuRO_2_CuNIR"/>
    <property type="match status" value="1"/>
</dbReference>
<reference evidence="17 18" key="1">
    <citation type="submission" date="2017-02" db="EMBL/GenBank/DDBJ databases">
        <authorList>
            <person name="Peterson S.W."/>
        </authorList>
    </citation>
    <scope>NUCLEOTIDE SEQUENCE [LARGE SCALE GENOMIC DNA]</scope>
    <source>
        <strain evidence="17 18">B Ar 00.02</strain>
    </source>
</reference>
<feature type="transmembrane region" description="Helical" evidence="14">
    <location>
        <begin position="260"/>
        <end position="279"/>
    </location>
</feature>
<feature type="binding site" description="type 1 copper site" evidence="12">
    <location>
        <position position="738"/>
    </location>
    <ligand>
        <name>Cu cation</name>
        <dbReference type="ChEBI" id="CHEBI:23378"/>
        <label>1</label>
    </ligand>
</feature>
<feature type="binding site" description="type 1 copper site" evidence="12">
    <location>
        <position position="751"/>
    </location>
    <ligand>
        <name>Cu cation</name>
        <dbReference type="ChEBI" id="CHEBI:23378"/>
        <label>1</label>
    </ligand>
</feature>
<comment type="catalytic activity">
    <reaction evidence="11">
        <text>nitric oxide + Fe(III)-[cytochrome c] + H2O = Fe(II)-[cytochrome c] + nitrite + 2 H(+)</text>
        <dbReference type="Rhea" id="RHEA:15233"/>
        <dbReference type="Rhea" id="RHEA-COMP:10350"/>
        <dbReference type="Rhea" id="RHEA-COMP:14399"/>
        <dbReference type="ChEBI" id="CHEBI:15377"/>
        <dbReference type="ChEBI" id="CHEBI:15378"/>
        <dbReference type="ChEBI" id="CHEBI:16301"/>
        <dbReference type="ChEBI" id="CHEBI:16480"/>
        <dbReference type="ChEBI" id="CHEBI:29033"/>
        <dbReference type="ChEBI" id="CHEBI:29034"/>
        <dbReference type="EC" id="1.7.2.1"/>
    </reaction>
</comment>
<feature type="transmembrane region" description="Helical" evidence="14">
    <location>
        <begin position="286"/>
        <end position="308"/>
    </location>
</feature>
<feature type="transmembrane region" description="Helical" evidence="14">
    <location>
        <begin position="389"/>
        <end position="410"/>
    </location>
</feature>
<dbReference type="Proteomes" id="UP000195913">
    <property type="component" value="Unassembled WGS sequence"/>
</dbReference>
<dbReference type="AlphaFoldDB" id="A0A1R4GTR6"/>
<feature type="region of interest" description="Disordered" evidence="13">
    <location>
        <begin position="466"/>
        <end position="489"/>
    </location>
</feature>
<dbReference type="Pfam" id="PF07732">
    <property type="entry name" value="Cu-oxidase_3"/>
    <property type="match status" value="1"/>
</dbReference>
<dbReference type="InterPro" id="IPR008972">
    <property type="entry name" value="Cupredoxin"/>
</dbReference>
<evidence type="ECO:0000313" key="18">
    <source>
        <dbReference type="Proteomes" id="UP000195913"/>
    </source>
</evidence>
<feature type="transmembrane region" description="Helical" evidence="14">
    <location>
        <begin position="362"/>
        <end position="383"/>
    </location>
</feature>
<feature type="transmembrane region" description="Helical" evidence="14">
    <location>
        <begin position="95"/>
        <end position="113"/>
    </location>
</feature>
<feature type="region of interest" description="Disordered" evidence="13">
    <location>
        <begin position="1"/>
        <end position="22"/>
    </location>
</feature>
<feature type="binding site" description="type 1 copper site" evidence="12">
    <location>
        <position position="703"/>
    </location>
    <ligand>
        <name>Cu cation</name>
        <dbReference type="ChEBI" id="CHEBI:23378"/>
        <label>1</label>
    </ligand>
</feature>
<dbReference type="Pfam" id="PF13473">
    <property type="entry name" value="Cupredoxin_1"/>
    <property type="match status" value="1"/>
</dbReference>
<evidence type="ECO:0000256" key="4">
    <source>
        <dbReference type="ARBA" id="ARBA00011233"/>
    </source>
</evidence>
<dbReference type="GO" id="GO:0005507">
    <property type="term" value="F:copper ion binding"/>
    <property type="evidence" value="ECO:0007669"/>
    <property type="project" value="InterPro"/>
</dbReference>
<evidence type="ECO:0000256" key="12">
    <source>
        <dbReference type="PIRSR" id="PIRSR601287-1"/>
    </source>
</evidence>
<keyword evidence="8" id="KW-0677">Repeat</keyword>
<feature type="binding site" description="type 1 copper site" evidence="12">
    <location>
        <position position="890"/>
    </location>
    <ligand>
        <name>Cu cation</name>
        <dbReference type="ChEBI" id="CHEBI:23378"/>
        <label>1</label>
    </ligand>
</feature>
<keyword evidence="14" id="KW-1133">Transmembrane helix</keyword>
<gene>
    <name evidence="17" type="ORF">FM101_13400</name>
</gene>
<dbReference type="EC" id="1.7.2.1" evidence="5"/>
<accession>A0A1R4GTR6</accession>
<dbReference type="CDD" id="cd00920">
    <property type="entry name" value="Cupredoxin"/>
    <property type="match status" value="1"/>
</dbReference>
<feature type="binding site" description="type 1 copper site" evidence="12">
    <location>
        <position position="746"/>
    </location>
    <ligand>
        <name>Cu cation</name>
        <dbReference type="ChEBI" id="CHEBI:23378"/>
        <label>1</label>
    </ligand>
</feature>
<comment type="similarity">
    <text evidence="3">Belongs to the multicopper oxidase family.</text>
</comment>
<dbReference type="InterPro" id="IPR001287">
    <property type="entry name" value="NO2-reductase_Cu"/>
</dbReference>
<feature type="transmembrane region" description="Helical" evidence="14">
    <location>
        <begin position="119"/>
        <end position="145"/>
    </location>
</feature>
<dbReference type="Gene3D" id="2.60.40.420">
    <property type="entry name" value="Cupredoxins - blue copper proteins"/>
    <property type="match status" value="3"/>
</dbReference>
<dbReference type="PANTHER" id="PTHR11709">
    <property type="entry name" value="MULTI-COPPER OXIDASE"/>
    <property type="match status" value="1"/>
</dbReference>
<name>A0A1R4GTR6_9MICC</name>
<dbReference type="GO" id="GO:0050421">
    <property type="term" value="F:nitrite reductase (NO-forming) activity"/>
    <property type="evidence" value="ECO:0007669"/>
    <property type="project" value="UniProtKB-EC"/>
</dbReference>
<feature type="transmembrane region" description="Helical" evidence="14">
    <location>
        <begin position="436"/>
        <end position="457"/>
    </location>
</feature>
<dbReference type="PRINTS" id="PR00695">
    <property type="entry name" value="CUNO2RDTASE"/>
</dbReference>
<feature type="transmembrane region" description="Helical" evidence="14">
    <location>
        <begin position="61"/>
        <end position="83"/>
    </location>
</feature>
<evidence type="ECO:0000256" key="3">
    <source>
        <dbReference type="ARBA" id="ARBA00010609"/>
    </source>
</evidence>
<feature type="domain" description="Plastocyanin-like" evidence="15">
    <location>
        <begin position="660"/>
        <end position="760"/>
    </location>
</feature>
<keyword evidence="9" id="KW-0560">Oxidoreductase</keyword>
<dbReference type="CDD" id="cd11020">
    <property type="entry name" value="CuRO_1_CuNIR"/>
    <property type="match status" value="1"/>
</dbReference>
<proteinExistence type="inferred from homology"/>
<feature type="compositionally biased region" description="Basic and acidic residues" evidence="13">
    <location>
        <begin position="588"/>
        <end position="600"/>
    </location>
</feature>
<organism evidence="17 18">
    <name type="scientific">Arthrobacter rhombi</name>
    <dbReference type="NCBI Taxonomy" id="71253"/>
    <lineage>
        <taxon>Bacteria</taxon>
        <taxon>Bacillati</taxon>
        <taxon>Actinomycetota</taxon>
        <taxon>Actinomycetes</taxon>
        <taxon>Micrococcales</taxon>
        <taxon>Micrococcaceae</taxon>
        <taxon>Arthrobacter</taxon>
    </lineage>
</organism>
<protein>
    <recommendedName>
        <fullName evidence="6">Copper-containing nitrite reductase</fullName>
        <ecNumber evidence="5">1.7.2.1</ecNumber>
    </recommendedName>
</protein>
<feature type="region of interest" description="Disordered" evidence="13">
    <location>
        <begin position="583"/>
        <end position="624"/>
    </location>
</feature>
<dbReference type="SUPFAM" id="SSF49503">
    <property type="entry name" value="Cupredoxins"/>
    <property type="match status" value="3"/>
</dbReference>
<feature type="transmembrane region" description="Helical" evidence="14">
    <location>
        <begin position="328"/>
        <end position="350"/>
    </location>
</feature>
<evidence type="ECO:0000256" key="14">
    <source>
        <dbReference type="SAM" id="Phobius"/>
    </source>
</evidence>
<keyword evidence="14" id="KW-0812">Transmembrane</keyword>
<sequence length="907" mass="94426">MKIPTVPGASPPGSRPTPGPDPARFSRAQWHLRANAPMLFWLIALAVVVAAHRFLPVATWLMVHLLLLGAIGNAIMVWSSHFAQALLRGPDHGRVYLTWRLVGLNAGVIATVVGMVTNLWVLVLIGSILVGAAFALHGISFAVRASKALPSRFGATVNYYIAASWLLPVGAALGALLAAGYGGEIRQRLLVAHAVINVLGFVGLTVLGTLATLLPTMLRTRVAEGAESAVRHGWLPLLGGVAVAGAGSGLGWMWLVAAGLVIYIGGIIHSALPVIRAILGKPPTDFAPLSAGASLLWLTGSVAVLAVMAGRGPSWETLYEQVQSVVPALAAGFASQVLLGALSYLLPVVLGGGPAVFKVRAAVFNSAAGARLVLLNLGLGVALLPVPSWVKVTTSTLVLVALVWFLILVLKGLRAGKASTVAPQEVAGSEQPGKRLMMSAVAGVTGVVLAVALGIVADPAAAGVGASATTEGESGAGSAQQGPAATGDTTHVQMSMEDMRFTPDTVHVPVGDRLVIDVVNQDDRVHDLLTANGAASGRVAPGAHRKVDAGVITADTEGWCSLAGHRQMGMVFTIIADGAQDSAAADSEPLKRMDSKDHGGHGGSAEDASGTAGNPAAGFDPMRAPGQGFVARDARLPAASRAPTHHYTLTAQDTERDVGADYAQTLWTYNGTAPGPTLRGTVGDKFRITLRNEGTTGHSIDFHAGALAPDRPMRTIEPGEELTYTFTATRAGAWLYHCSTMPMSLHIANGMFGAVIIDPPDLAPVDHEFIMVQNELYLGKPGGTAEQTKIDAETPDAVVFNGYASQYAFDPLHVKVGERARFWVVAAGPNRGSAFHVIGGQFDTTYREGRYLLDGSDPHAGSQTLDIGVAQGGFAELEFTEAGNYPFVSHSMVDAERGARGIIKVTR</sequence>
<dbReference type="InterPro" id="IPR011707">
    <property type="entry name" value="Cu-oxidase-like_N"/>
</dbReference>
<keyword evidence="18" id="KW-1185">Reference proteome</keyword>
<feature type="compositionally biased region" description="Pro residues" evidence="13">
    <location>
        <begin position="9"/>
        <end position="21"/>
    </location>
</feature>
<evidence type="ECO:0000313" key="17">
    <source>
        <dbReference type="EMBL" id="SJM71481.1"/>
    </source>
</evidence>
<keyword evidence="10 12" id="KW-0186">Copper</keyword>
<evidence type="ECO:0000256" key="7">
    <source>
        <dbReference type="ARBA" id="ARBA00022723"/>
    </source>
</evidence>
<comment type="subunit">
    <text evidence="4">Homotrimer.</text>
</comment>
<evidence type="ECO:0000259" key="15">
    <source>
        <dbReference type="Pfam" id="PF07732"/>
    </source>
</evidence>
<feature type="transmembrane region" description="Helical" evidence="14">
    <location>
        <begin position="34"/>
        <end position="55"/>
    </location>
</feature>
<evidence type="ECO:0000256" key="11">
    <source>
        <dbReference type="ARBA" id="ARBA00049340"/>
    </source>
</evidence>
<dbReference type="RefSeq" id="WP_087000436.1">
    <property type="nucleotide sequence ID" value="NZ_FUHW01000044.1"/>
</dbReference>
<dbReference type="EMBL" id="FUHW01000044">
    <property type="protein sequence ID" value="SJM71481.1"/>
    <property type="molecule type" value="Genomic_DNA"/>
</dbReference>
<feature type="transmembrane region" description="Helical" evidence="14">
    <location>
        <begin position="190"/>
        <end position="214"/>
    </location>
</feature>
<evidence type="ECO:0000259" key="16">
    <source>
        <dbReference type="Pfam" id="PF13473"/>
    </source>
</evidence>
<evidence type="ECO:0000256" key="9">
    <source>
        <dbReference type="ARBA" id="ARBA00023002"/>
    </source>
</evidence>
<evidence type="ECO:0000256" key="6">
    <source>
        <dbReference type="ARBA" id="ARBA00017290"/>
    </source>
</evidence>
<evidence type="ECO:0000256" key="1">
    <source>
        <dbReference type="ARBA" id="ARBA00001960"/>
    </source>
</evidence>
<dbReference type="InterPro" id="IPR028096">
    <property type="entry name" value="EfeO_Cupredoxin"/>
</dbReference>
<evidence type="ECO:0000256" key="5">
    <source>
        <dbReference type="ARBA" id="ARBA00011882"/>
    </source>
</evidence>
<evidence type="ECO:0000256" key="10">
    <source>
        <dbReference type="ARBA" id="ARBA00023008"/>
    </source>
</evidence>
<feature type="transmembrane region" description="Helical" evidence="14">
    <location>
        <begin position="157"/>
        <end position="178"/>
    </location>
</feature>
<comment type="cofactor">
    <cofactor evidence="2 12">
        <name>Cu(2+)</name>
        <dbReference type="ChEBI" id="CHEBI:29036"/>
    </cofactor>
</comment>
<dbReference type="PANTHER" id="PTHR11709:SF394">
    <property type="entry name" value="FI03373P-RELATED"/>
    <property type="match status" value="1"/>
</dbReference>
<evidence type="ECO:0000256" key="8">
    <source>
        <dbReference type="ARBA" id="ARBA00022737"/>
    </source>
</evidence>
<dbReference type="InterPro" id="IPR045087">
    <property type="entry name" value="Cu-oxidase_fam"/>
</dbReference>
<feature type="compositionally biased region" description="Low complexity" evidence="13">
    <location>
        <begin position="466"/>
        <end position="485"/>
    </location>
</feature>
<keyword evidence="7 12" id="KW-0479">Metal-binding</keyword>